<accession>A0A7L7Z2W8</accession>
<keyword evidence="2" id="KW-0238">DNA-binding</keyword>
<dbReference type="InterPro" id="IPR036390">
    <property type="entry name" value="WH_DNA-bd_sf"/>
</dbReference>
<dbReference type="PANTHER" id="PTHR33204">
    <property type="entry name" value="TRANSCRIPTIONAL REGULATOR, MARR FAMILY"/>
    <property type="match status" value="1"/>
</dbReference>
<evidence type="ECO:0000313" key="5">
    <source>
        <dbReference type="EMBL" id="QOD44021.1"/>
    </source>
</evidence>
<dbReference type="AlphaFoldDB" id="A0A7L7Z2W8"/>
<dbReference type="PANTHER" id="PTHR33204:SF39">
    <property type="entry name" value="TRANSCRIPTIONAL REGULATORY PROTEIN"/>
    <property type="match status" value="1"/>
</dbReference>
<keyword evidence="6" id="KW-1185">Reference proteome</keyword>
<evidence type="ECO:0000313" key="6">
    <source>
        <dbReference type="Proteomes" id="UP000516660"/>
    </source>
</evidence>
<reference evidence="5 6" key="1">
    <citation type="submission" date="2020-08" db="EMBL/GenBank/DDBJ databases">
        <title>Description of Clavibacter zhangzhiyonge sp. nov., a phytopathogenic actinobacterium isolated from barley seeds, causing leaf brown spot and decline.</title>
        <authorList>
            <person name="Tian Q."/>
            <person name="Chuan J."/>
            <person name="Zhao W."/>
            <person name="Li X."/>
        </authorList>
    </citation>
    <scope>NUCLEOTIDE SEQUENCE [LARGE SCALE GENOMIC DNA]</scope>
    <source>
        <strain evidence="5 6">DM1</strain>
    </source>
</reference>
<dbReference type="SUPFAM" id="SSF46785">
    <property type="entry name" value="Winged helix' DNA-binding domain"/>
    <property type="match status" value="1"/>
</dbReference>
<gene>
    <name evidence="5" type="ORF">H9X71_01240</name>
</gene>
<organism evidence="5 6">
    <name type="scientific">Clavibacter zhangzhiyongii</name>
    <dbReference type="NCBI Taxonomy" id="2768071"/>
    <lineage>
        <taxon>Bacteria</taxon>
        <taxon>Bacillati</taxon>
        <taxon>Actinomycetota</taxon>
        <taxon>Actinomycetes</taxon>
        <taxon>Micrococcales</taxon>
        <taxon>Microbacteriaceae</taxon>
        <taxon>Clavibacter</taxon>
    </lineage>
</organism>
<evidence type="ECO:0000259" key="4">
    <source>
        <dbReference type="PROSITE" id="PS51118"/>
    </source>
</evidence>
<evidence type="ECO:0000256" key="1">
    <source>
        <dbReference type="ARBA" id="ARBA00023015"/>
    </source>
</evidence>
<sequence>MDGHGAPWVGSGRGSDGYLLDTRYRAVASTRLGVVTDTAEPTHDHALHDPDDRFAIAAPHRELLDQVLDKWSLEVLDLLCERPRRFSQLRRAIPAVTQKSLTATLRRLERNGIVERVVLSTRPVAVEYRITPLGKSMRAPVEAILAWAAVHMPRIEAARERYDDGLDGVR</sequence>
<dbReference type="Gene3D" id="1.10.10.10">
    <property type="entry name" value="Winged helix-like DNA-binding domain superfamily/Winged helix DNA-binding domain"/>
    <property type="match status" value="1"/>
</dbReference>
<dbReference type="InterPro" id="IPR002577">
    <property type="entry name" value="HTH_HxlR"/>
</dbReference>
<keyword evidence="1" id="KW-0805">Transcription regulation</keyword>
<dbReference type="PROSITE" id="PS51118">
    <property type="entry name" value="HTH_HXLR"/>
    <property type="match status" value="1"/>
</dbReference>
<feature type="domain" description="HTH hxlR-type" evidence="4">
    <location>
        <begin position="58"/>
        <end position="156"/>
    </location>
</feature>
<dbReference type="KEGG" id="czh:H9X71_01240"/>
<name>A0A7L7Z2W8_9MICO</name>
<dbReference type="GO" id="GO:0003677">
    <property type="term" value="F:DNA binding"/>
    <property type="evidence" value="ECO:0007669"/>
    <property type="project" value="UniProtKB-KW"/>
</dbReference>
<dbReference type="Proteomes" id="UP000516660">
    <property type="component" value="Chromosome"/>
</dbReference>
<dbReference type="EMBL" id="CP061274">
    <property type="protein sequence ID" value="QOD44021.1"/>
    <property type="molecule type" value="Genomic_DNA"/>
</dbReference>
<keyword evidence="3" id="KW-0804">Transcription</keyword>
<evidence type="ECO:0000256" key="3">
    <source>
        <dbReference type="ARBA" id="ARBA00023163"/>
    </source>
</evidence>
<proteinExistence type="predicted"/>
<evidence type="ECO:0000256" key="2">
    <source>
        <dbReference type="ARBA" id="ARBA00023125"/>
    </source>
</evidence>
<dbReference type="Pfam" id="PF01638">
    <property type="entry name" value="HxlR"/>
    <property type="match status" value="1"/>
</dbReference>
<dbReference type="InterPro" id="IPR036388">
    <property type="entry name" value="WH-like_DNA-bd_sf"/>
</dbReference>
<protein>
    <submittedName>
        <fullName evidence="5">Helix-turn-helix transcriptional regulator</fullName>
    </submittedName>
</protein>